<dbReference type="InterPro" id="IPR025870">
    <property type="entry name" value="Glyoxalase-like_dom"/>
</dbReference>
<protein>
    <submittedName>
        <fullName evidence="2">VOC family protein</fullName>
    </submittedName>
</protein>
<feature type="domain" description="Glyoxalase-like" evidence="1">
    <location>
        <begin position="5"/>
        <end position="178"/>
    </location>
</feature>
<dbReference type="EMBL" id="BAAANN010000006">
    <property type="protein sequence ID" value="GAA1951964.1"/>
    <property type="molecule type" value="Genomic_DNA"/>
</dbReference>
<dbReference type="InterPro" id="IPR029068">
    <property type="entry name" value="Glyas_Bleomycin-R_OHBP_Dase"/>
</dbReference>
<sequence>MGIELDHLVYATPDLDATVAELRAGGVPLSPGGPHVGVGTRNFLGGLGEGAYLEVVGPDPDQDDPRAPRPFGIDALTGPRLVTWAARTTDLDRAIADAAEAGHDAGAAGEMSRERPDGVLLRWRLAFPPDNAGGVLPFLIDWGASAHPSETAATGAVLGSFALAHPDPRRIATVLRALGADVPVEQGAPGVTAVLGLPGGGRLELGE</sequence>
<comment type="caution">
    <text evidence="2">The sequence shown here is derived from an EMBL/GenBank/DDBJ whole genome shotgun (WGS) entry which is preliminary data.</text>
</comment>
<evidence type="ECO:0000259" key="1">
    <source>
        <dbReference type="Pfam" id="PF13468"/>
    </source>
</evidence>
<dbReference type="Proteomes" id="UP001501116">
    <property type="component" value="Unassembled WGS sequence"/>
</dbReference>
<reference evidence="2 3" key="1">
    <citation type="journal article" date="2019" name="Int. J. Syst. Evol. Microbiol.">
        <title>The Global Catalogue of Microorganisms (GCM) 10K type strain sequencing project: providing services to taxonomists for standard genome sequencing and annotation.</title>
        <authorList>
            <consortium name="The Broad Institute Genomics Platform"/>
            <consortium name="The Broad Institute Genome Sequencing Center for Infectious Disease"/>
            <person name="Wu L."/>
            <person name="Ma J."/>
        </authorList>
    </citation>
    <scope>NUCLEOTIDE SEQUENCE [LARGE SCALE GENOMIC DNA]</scope>
    <source>
        <strain evidence="2 3">JCM 14545</strain>
    </source>
</reference>
<evidence type="ECO:0000313" key="2">
    <source>
        <dbReference type="EMBL" id="GAA1951964.1"/>
    </source>
</evidence>
<dbReference type="PANTHER" id="PTHR40265">
    <property type="entry name" value="BLL2707 PROTEIN"/>
    <property type="match status" value="1"/>
</dbReference>
<keyword evidence="3" id="KW-1185">Reference proteome</keyword>
<gene>
    <name evidence="2" type="ORF">GCM10009754_21160</name>
</gene>
<dbReference type="Pfam" id="PF13468">
    <property type="entry name" value="Glyoxalase_3"/>
    <property type="match status" value="1"/>
</dbReference>
<accession>A0ABN2QK28</accession>
<dbReference type="SUPFAM" id="SSF54593">
    <property type="entry name" value="Glyoxalase/Bleomycin resistance protein/Dihydroxybiphenyl dioxygenase"/>
    <property type="match status" value="1"/>
</dbReference>
<name>A0ABN2QK28_9PSEU</name>
<dbReference type="PANTHER" id="PTHR40265:SF1">
    <property type="entry name" value="GLYOXALASE-LIKE DOMAIN-CONTAINING PROTEIN"/>
    <property type="match status" value="1"/>
</dbReference>
<evidence type="ECO:0000313" key="3">
    <source>
        <dbReference type="Proteomes" id="UP001501116"/>
    </source>
</evidence>
<organism evidence="2 3">
    <name type="scientific">Amycolatopsis minnesotensis</name>
    <dbReference type="NCBI Taxonomy" id="337894"/>
    <lineage>
        <taxon>Bacteria</taxon>
        <taxon>Bacillati</taxon>
        <taxon>Actinomycetota</taxon>
        <taxon>Actinomycetes</taxon>
        <taxon>Pseudonocardiales</taxon>
        <taxon>Pseudonocardiaceae</taxon>
        <taxon>Amycolatopsis</taxon>
    </lineage>
</organism>
<dbReference type="RefSeq" id="WP_344416172.1">
    <property type="nucleotide sequence ID" value="NZ_BAAANN010000006.1"/>
</dbReference>
<proteinExistence type="predicted"/>
<dbReference type="Gene3D" id="3.10.180.10">
    <property type="entry name" value="2,3-Dihydroxybiphenyl 1,2-Dioxygenase, domain 1"/>
    <property type="match status" value="1"/>
</dbReference>